<evidence type="ECO:0000313" key="2">
    <source>
        <dbReference type="EMBL" id="CAF3397556.1"/>
    </source>
</evidence>
<protein>
    <recommendedName>
        <fullName evidence="5">VCBS repeat-containing protein</fullName>
    </recommendedName>
</protein>
<comment type="caution">
    <text evidence="3">The sequence shown here is derived from an EMBL/GenBank/DDBJ whole genome shotgun (WGS) entry which is preliminary data.</text>
</comment>
<evidence type="ECO:0000256" key="1">
    <source>
        <dbReference type="ARBA" id="ARBA00022729"/>
    </source>
</evidence>
<name>A0A820H215_9BILA</name>
<evidence type="ECO:0008006" key="5">
    <source>
        <dbReference type="Google" id="ProtNLM"/>
    </source>
</evidence>
<dbReference type="EMBL" id="CAJOBQ010000185">
    <property type="protein sequence ID" value="CAF4286416.1"/>
    <property type="molecule type" value="Genomic_DNA"/>
</dbReference>
<accession>A0A820H215</accession>
<dbReference type="PANTHER" id="PTHR46580">
    <property type="entry name" value="SENSOR KINASE-RELATED"/>
    <property type="match status" value="1"/>
</dbReference>
<gene>
    <name evidence="2" type="ORF">FME351_LOCUS8753</name>
    <name evidence="3" type="ORF">TSG867_LOCUS5332</name>
</gene>
<sequence>MEYSCGITPLAVAIGDFNNDTRLDLVITNKLGRSVSVLLGYSNQAFIQETALTTGNELPPRSFAIADFNNDNQKDISVVNLGANNVGIFLRNSNHSFTSQNRLLTDSTPMAITVGEFNNDSFIDIVVTNYDSGNVGVFLGYGNGSFFSQKTFTTGSLSYPRAVAVGDFNNDMFVDIIVANYGISNVGILLGYGNGLFLDVNLFSMGYESLPFFVSVGDFNGDRKLDFAVINEDSDSLEIFLQTC</sequence>
<dbReference type="SUPFAM" id="SSF69318">
    <property type="entry name" value="Integrin alpha N-terminal domain"/>
    <property type="match status" value="1"/>
</dbReference>
<evidence type="ECO:0000313" key="3">
    <source>
        <dbReference type="EMBL" id="CAF4286416.1"/>
    </source>
</evidence>
<evidence type="ECO:0000313" key="4">
    <source>
        <dbReference type="Proteomes" id="UP000663862"/>
    </source>
</evidence>
<organism evidence="3 4">
    <name type="scientific">Rotaria socialis</name>
    <dbReference type="NCBI Taxonomy" id="392032"/>
    <lineage>
        <taxon>Eukaryota</taxon>
        <taxon>Metazoa</taxon>
        <taxon>Spiralia</taxon>
        <taxon>Gnathifera</taxon>
        <taxon>Rotifera</taxon>
        <taxon>Eurotatoria</taxon>
        <taxon>Bdelloidea</taxon>
        <taxon>Philodinida</taxon>
        <taxon>Philodinidae</taxon>
        <taxon>Rotaria</taxon>
    </lineage>
</organism>
<dbReference type="EMBL" id="CAJNYU010000915">
    <property type="protein sequence ID" value="CAF3397556.1"/>
    <property type="molecule type" value="Genomic_DNA"/>
</dbReference>
<dbReference type="Gene3D" id="2.130.10.130">
    <property type="entry name" value="Integrin alpha, N-terminal"/>
    <property type="match status" value="2"/>
</dbReference>
<dbReference type="AlphaFoldDB" id="A0A820H215"/>
<reference evidence="3" key="1">
    <citation type="submission" date="2021-02" db="EMBL/GenBank/DDBJ databases">
        <authorList>
            <person name="Nowell W R."/>
        </authorList>
    </citation>
    <scope>NUCLEOTIDE SEQUENCE</scope>
</reference>
<dbReference type="Proteomes" id="UP000663869">
    <property type="component" value="Unassembled WGS sequence"/>
</dbReference>
<dbReference type="Pfam" id="PF13517">
    <property type="entry name" value="FG-GAP_3"/>
    <property type="match status" value="2"/>
</dbReference>
<dbReference type="InterPro" id="IPR013517">
    <property type="entry name" value="FG-GAP"/>
</dbReference>
<dbReference type="InterPro" id="IPR028994">
    <property type="entry name" value="Integrin_alpha_N"/>
</dbReference>
<keyword evidence="1" id="KW-0732">Signal</keyword>
<proteinExistence type="predicted"/>
<dbReference type="Proteomes" id="UP000663862">
    <property type="component" value="Unassembled WGS sequence"/>
</dbReference>